<evidence type="ECO:0000259" key="6">
    <source>
        <dbReference type="Pfam" id="PF07992"/>
    </source>
</evidence>
<keyword evidence="4" id="KW-0274">FAD</keyword>
<reference evidence="7 8" key="1">
    <citation type="submission" date="2013-03" db="EMBL/GenBank/DDBJ databases">
        <title>The Genome Sequence of Exophiala aquamarina CBS 119918.</title>
        <authorList>
            <consortium name="The Broad Institute Genomics Platform"/>
            <person name="Cuomo C."/>
            <person name="de Hoog S."/>
            <person name="Gorbushina A."/>
            <person name="Walker B."/>
            <person name="Young S.K."/>
            <person name="Zeng Q."/>
            <person name="Gargeya S."/>
            <person name="Fitzgerald M."/>
            <person name="Haas B."/>
            <person name="Abouelleil A."/>
            <person name="Allen A.W."/>
            <person name="Alvarado L."/>
            <person name="Arachchi H.M."/>
            <person name="Berlin A.M."/>
            <person name="Chapman S.B."/>
            <person name="Gainer-Dewar J."/>
            <person name="Goldberg J."/>
            <person name="Griggs A."/>
            <person name="Gujja S."/>
            <person name="Hansen M."/>
            <person name="Howarth C."/>
            <person name="Imamovic A."/>
            <person name="Ireland A."/>
            <person name="Larimer J."/>
            <person name="McCowan C."/>
            <person name="Murphy C."/>
            <person name="Pearson M."/>
            <person name="Poon T.W."/>
            <person name="Priest M."/>
            <person name="Roberts A."/>
            <person name="Saif S."/>
            <person name="Shea T."/>
            <person name="Sisk P."/>
            <person name="Sykes S."/>
            <person name="Wortman J."/>
            <person name="Nusbaum C."/>
            <person name="Birren B."/>
        </authorList>
    </citation>
    <scope>NUCLEOTIDE SEQUENCE [LARGE SCALE GENOMIC DNA]</scope>
    <source>
        <strain evidence="7 8">CBS 119918</strain>
    </source>
</reference>
<dbReference type="AlphaFoldDB" id="A0A072P1R2"/>
<dbReference type="InterPro" id="IPR023753">
    <property type="entry name" value="FAD/NAD-binding_dom"/>
</dbReference>
<dbReference type="RefSeq" id="XP_013255803.1">
    <property type="nucleotide sequence ID" value="XM_013400349.1"/>
</dbReference>
<comment type="caution">
    <text evidence="7">The sequence shown here is derived from an EMBL/GenBank/DDBJ whole genome shotgun (WGS) entry which is preliminary data.</text>
</comment>
<dbReference type="GO" id="GO:0019646">
    <property type="term" value="P:aerobic electron transport chain"/>
    <property type="evidence" value="ECO:0007669"/>
    <property type="project" value="TreeGrafter"/>
</dbReference>
<dbReference type="PRINTS" id="PR00368">
    <property type="entry name" value="FADPNR"/>
</dbReference>
<dbReference type="Gene3D" id="3.50.50.100">
    <property type="match status" value="1"/>
</dbReference>
<protein>
    <submittedName>
        <fullName evidence="7">NADH dehydrogenase</fullName>
    </submittedName>
</protein>
<evidence type="ECO:0000256" key="3">
    <source>
        <dbReference type="ARBA" id="ARBA00022630"/>
    </source>
</evidence>
<dbReference type="GeneID" id="25285565"/>
<evidence type="ECO:0000313" key="7">
    <source>
        <dbReference type="EMBL" id="KEF53213.1"/>
    </source>
</evidence>
<evidence type="ECO:0000256" key="1">
    <source>
        <dbReference type="ARBA" id="ARBA00001974"/>
    </source>
</evidence>
<keyword evidence="8" id="KW-1185">Reference proteome</keyword>
<accession>A0A072P1R2</accession>
<dbReference type="OrthoDB" id="5376590at2759"/>
<dbReference type="STRING" id="1182545.A0A072P1R2"/>
<dbReference type="PRINTS" id="PR00411">
    <property type="entry name" value="PNDRDTASEI"/>
</dbReference>
<dbReference type="HOGENOM" id="CLU_021377_8_0_1"/>
<comment type="similarity">
    <text evidence="2">Belongs to the NADH dehydrogenase family.</text>
</comment>
<feature type="domain" description="FAD/NAD(P)-binding" evidence="6">
    <location>
        <begin position="4"/>
        <end position="312"/>
    </location>
</feature>
<dbReference type="Pfam" id="PF07992">
    <property type="entry name" value="Pyr_redox_2"/>
    <property type="match status" value="1"/>
</dbReference>
<dbReference type="PANTHER" id="PTHR42913:SF3">
    <property type="entry name" value="64 KDA MITOCHONDRIAL NADH DEHYDROGENASE (EUROFUNG)"/>
    <property type="match status" value="1"/>
</dbReference>
<dbReference type="Proteomes" id="UP000027920">
    <property type="component" value="Unassembled WGS sequence"/>
</dbReference>
<dbReference type="PANTHER" id="PTHR42913">
    <property type="entry name" value="APOPTOSIS-INDUCING FACTOR 1"/>
    <property type="match status" value="1"/>
</dbReference>
<keyword evidence="5" id="KW-0560">Oxidoreductase</keyword>
<dbReference type="GO" id="GO:0003955">
    <property type="term" value="F:NAD(P)H dehydrogenase (quinone) activity"/>
    <property type="evidence" value="ECO:0007669"/>
    <property type="project" value="TreeGrafter"/>
</dbReference>
<comment type="cofactor">
    <cofactor evidence="1">
        <name>FAD</name>
        <dbReference type="ChEBI" id="CHEBI:57692"/>
    </cofactor>
</comment>
<proteinExistence type="inferred from homology"/>
<dbReference type="SUPFAM" id="SSF51905">
    <property type="entry name" value="FAD/NAD(P)-binding domain"/>
    <property type="match status" value="1"/>
</dbReference>
<dbReference type="InterPro" id="IPR036188">
    <property type="entry name" value="FAD/NAD-bd_sf"/>
</dbReference>
<keyword evidence="3" id="KW-0285">Flavoprotein</keyword>
<evidence type="ECO:0000256" key="4">
    <source>
        <dbReference type="ARBA" id="ARBA00022827"/>
    </source>
</evidence>
<dbReference type="EMBL" id="AMGV01000014">
    <property type="protein sequence ID" value="KEF53213.1"/>
    <property type="molecule type" value="Genomic_DNA"/>
</dbReference>
<evidence type="ECO:0000256" key="2">
    <source>
        <dbReference type="ARBA" id="ARBA00005272"/>
    </source>
</evidence>
<sequence>MQQRILVVGAGFGGLWSALAAKRLIDLHDAGIEVTVVAPEPRLVIRPRLYETDPANMTASLTEVFNVTGVQFIKGTVNNIDTTKQEVEVLDAAGTSSKLSYSRLILAAGSRLVRPNIPGLLEHSFNIDQLEGAAAFEKHLQGLTSLSPTTARDTAVVVGGGFTGIEIAAELPSRLRSILGQDVNVRVVIVERADNIGPELGAGPRPAITQAFNDLGVEMKLGAAIVSIDSTGVLTASGERIEARTVVWTGGMHATELTEQIAGDKDKLGRLHVDRDLRVPSNKAIFATGDTAFAKTDEDGHYALMSCQHAQRLGRSAGHNAAADLLKVETLPYTQPDYGTCLDLGPWGAVVCDGWDRKVLISGPQAKPIKQWVNTSLIYPPKAEKASAFAAADPAIPYHTLDEMAAAFAASNPSVPLPTLEEVKMPA</sequence>
<dbReference type="InterPro" id="IPR051169">
    <property type="entry name" value="NADH-Q_oxidoreductase"/>
</dbReference>
<evidence type="ECO:0000313" key="8">
    <source>
        <dbReference type="Proteomes" id="UP000027920"/>
    </source>
</evidence>
<organism evidence="7 8">
    <name type="scientific">Exophiala aquamarina CBS 119918</name>
    <dbReference type="NCBI Taxonomy" id="1182545"/>
    <lineage>
        <taxon>Eukaryota</taxon>
        <taxon>Fungi</taxon>
        <taxon>Dikarya</taxon>
        <taxon>Ascomycota</taxon>
        <taxon>Pezizomycotina</taxon>
        <taxon>Eurotiomycetes</taxon>
        <taxon>Chaetothyriomycetidae</taxon>
        <taxon>Chaetothyriales</taxon>
        <taxon>Herpotrichiellaceae</taxon>
        <taxon>Exophiala</taxon>
    </lineage>
</organism>
<name>A0A072P1R2_9EURO</name>
<dbReference type="VEuPathDB" id="FungiDB:A1O9_10661"/>
<gene>
    <name evidence="7" type="ORF">A1O9_10661</name>
</gene>
<evidence type="ECO:0000256" key="5">
    <source>
        <dbReference type="ARBA" id="ARBA00023002"/>
    </source>
</evidence>